<keyword evidence="3" id="KW-0119">Carbohydrate metabolism</keyword>
<evidence type="ECO:0000256" key="1">
    <source>
        <dbReference type="ARBA" id="ARBA00022801"/>
    </source>
</evidence>
<dbReference type="Pfam" id="PF04266">
    <property type="entry name" value="ASCH"/>
    <property type="match status" value="1"/>
</dbReference>
<dbReference type="InterPro" id="IPR007374">
    <property type="entry name" value="ASCH_domain"/>
</dbReference>
<dbReference type="InterPro" id="IPR015947">
    <property type="entry name" value="PUA-like_sf"/>
</dbReference>
<dbReference type="GO" id="GO:0000272">
    <property type="term" value="P:polysaccharide catabolic process"/>
    <property type="evidence" value="ECO:0007669"/>
    <property type="project" value="UniProtKB-KW"/>
</dbReference>
<evidence type="ECO:0000313" key="5">
    <source>
        <dbReference type="EMBL" id="OUM45898.1"/>
    </source>
</evidence>
<dbReference type="InterPro" id="IPR018087">
    <property type="entry name" value="Glyco_hydro_5_CS"/>
</dbReference>
<evidence type="ECO:0000256" key="2">
    <source>
        <dbReference type="ARBA" id="ARBA00023295"/>
    </source>
</evidence>
<dbReference type="Proteomes" id="UP000195321">
    <property type="component" value="Unassembled WGS sequence"/>
</dbReference>
<evidence type="ECO:0000313" key="6">
    <source>
        <dbReference type="Proteomes" id="UP000195321"/>
    </source>
</evidence>
<dbReference type="SUPFAM" id="SSF88697">
    <property type="entry name" value="PUA domain-like"/>
    <property type="match status" value="1"/>
</dbReference>
<gene>
    <name evidence="5" type="ORF">BW425_26840</name>
</gene>
<organism evidence="5 6">
    <name type="scientific">Bacillus pseudomycoides</name>
    <dbReference type="NCBI Taxonomy" id="64104"/>
    <lineage>
        <taxon>Bacteria</taxon>
        <taxon>Bacillati</taxon>
        <taxon>Bacillota</taxon>
        <taxon>Bacilli</taxon>
        <taxon>Bacillales</taxon>
        <taxon>Bacillaceae</taxon>
        <taxon>Bacillus</taxon>
        <taxon>Bacillus cereus group</taxon>
    </lineage>
</organism>
<evidence type="ECO:0000259" key="4">
    <source>
        <dbReference type="SMART" id="SM01022"/>
    </source>
</evidence>
<dbReference type="PROSITE" id="PS00659">
    <property type="entry name" value="GLYCOSYL_HYDROL_F5"/>
    <property type="match status" value="1"/>
</dbReference>
<dbReference type="PANTHER" id="PTHR39203">
    <property type="entry name" value="CYTOPLASMIC PROTEIN-RELATED"/>
    <property type="match status" value="1"/>
</dbReference>
<dbReference type="CDD" id="cd06553">
    <property type="entry name" value="ASCH_Ef3133_like"/>
    <property type="match status" value="1"/>
</dbReference>
<dbReference type="PANTHER" id="PTHR39203:SF1">
    <property type="entry name" value="CYTOPLASMIC PROTEIN"/>
    <property type="match status" value="1"/>
</dbReference>
<keyword evidence="3" id="KW-0624">Polysaccharide degradation</keyword>
<dbReference type="AlphaFoldDB" id="A0A1Y3M645"/>
<keyword evidence="2" id="KW-0326">Glycosidase</keyword>
<evidence type="ECO:0000256" key="3">
    <source>
        <dbReference type="ARBA" id="ARBA00023326"/>
    </source>
</evidence>
<keyword evidence="1" id="KW-0378">Hydrolase</keyword>
<dbReference type="GO" id="GO:0004553">
    <property type="term" value="F:hydrolase activity, hydrolyzing O-glycosyl compounds"/>
    <property type="evidence" value="ECO:0007669"/>
    <property type="project" value="InterPro"/>
</dbReference>
<dbReference type="Gene3D" id="3.10.400.10">
    <property type="entry name" value="Sulfate adenylyltransferase"/>
    <property type="match status" value="1"/>
</dbReference>
<protein>
    <submittedName>
        <fullName evidence="5">RNA-binding protein</fullName>
    </submittedName>
</protein>
<dbReference type="InterPro" id="IPR009326">
    <property type="entry name" value="DUF984"/>
</dbReference>
<dbReference type="EMBL" id="MWPX01000079">
    <property type="protein sequence ID" value="OUM45898.1"/>
    <property type="molecule type" value="Genomic_DNA"/>
</dbReference>
<dbReference type="SMART" id="SM01022">
    <property type="entry name" value="ASCH"/>
    <property type="match status" value="1"/>
</dbReference>
<comment type="caution">
    <text evidence="5">The sequence shown here is derived from an EMBL/GenBank/DDBJ whole genome shotgun (WGS) entry which is preliminary data.</text>
</comment>
<reference evidence="5 6" key="1">
    <citation type="submission" date="2017-02" db="EMBL/GenBank/DDBJ databases">
        <title>Bacillus pseudomycoides isolate FSL K6-0042.</title>
        <authorList>
            <person name="Kovac J."/>
        </authorList>
    </citation>
    <scope>NUCLEOTIDE SEQUENCE [LARGE SCALE GENOMIC DNA]</scope>
    <source>
        <strain evidence="5 6">FSL K6-0042</strain>
    </source>
</reference>
<sequence>MNQLAQKYWDEYWKESEKPQSVSAWQFGASPDYLAQLVIDGVKTATCSGHIFYELDNEPLPAINDYSIILNSQDEPVAIIKTIEVTVTPMNEVPEEFAIAEGEGDRTYDYWKDTHTKFFTKELNALGHEFSEDMLLVCERFKLIDVKK</sequence>
<dbReference type="RefSeq" id="WP_033670935.1">
    <property type="nucleotide sequence ID" value="NZ_CP189809.1"/>
</dbReference>
<proteinExistence type="predicted"/>
<name>A0A1Y3M645_9BACI</name>
<dbReference type="PIRSF" id="PIRSF021320">
    <property type="entry name" value="DUF984"/>
    <property type="match status" value="1"/>
</dbReference>
<feature type="domain" description="ASCH" evidence="4">
    <location>
        <begin position="25"/>
        <end position="145"/>
    </location>
</feature>
<accession>A0A1Y3M645</accession>